<evidence type="ECO:0000256" key="5">
    <source>
        <dbReference type="ARBA" id="ARBA00022856"/>
    </source>
</evidence>
<evidence type="ECO:0008006" key="13">
    <source>
        <dbReference type="Google" id="ProtNLM"/>
    </source>
</evidence>
<reference evidence="11" key="1">
    <citation type="journal article" date="2020" name="Stud. Mycol.">
        <title>101 Dothideomycetes genomes: a test case for predicting lifestyles and emergence of pathogens.</title>
        <authorList>
            <person name="Haridas S."/>
            <person name="Albert R."/>
            <person name="Binder M."/>
            <person name="Bloem J."/>
            <person name="Labutti K."/>
            <person name="Salamov A."/>
            <person name="Andreopoulos B."/>
            <person name="Baker S."/>
            <person name="Barry K."/>
            <person name="Bills G."/>
            <person name="Bluhm B."/>
            <person name="Cannon C."/>
            <person name="Castanera R."/>
            <person name="Culley D."/>
            <person name="Daum C."/>
            <person name="Ezra D."/>
            <person name="Gonzalez J."/>
            <person name="Henrissat B."/>
            <person name="Kuo A."/>
            <person name="Liang C."/>
            <person name="Lipzen A."/>
            <person name="Lutzoni F."/>
            <person name="Magnuson J."/>
            <person name="Mondo S."/>
            <person name="Nolan M."/>
            <person name="Ohm R."/>
            <person name="Pangilinan J."/>
            <person name="Park H.-J."/>
            <person name="Ramirez L."/>
            <person name="Alfaro M."/>
            <person name="Sun H."/>
            <person name="Tritt A."/>
            <person name="Yoshinaga Y."/>
            <person name="Zwiers L.-H."/>
            <person name="Turgeon B."/>
            <person name="Goodwin S."/>
            <person name="Spatafora J."/>
            <person name="Crous P."/>
            <person name="Grigoriev I."/>
        </authorList>
    </citation>
    <scope>NUCLEOTIDE SEQUENCE</scope>
    <source>
        <strain evidence="11">CBS 121167</strain>
    </source>
</reference>
<dbReference type="GO" id="GO:0015031">
    <property type="term" value="P:protein transport"/>
    <property type="evidence" value="ECO:0007669"/>
    <property type="project" value="UniProtKB-KW"/>
</dbReference>
<feature type="transmembrane region" description="Helical" evidence="10">
    <location>
        <begin position="610"/>
        <end position="634"/>
    </location>
</feature>
<keyword evidence="3" id="KW-0813">Transport</keyword>
<keyword evidence="6" id="KW-0653">Protein transport</keyword>
<dbReference type="Pfam" id="PF03169">
    <property type="entry name" value="OPT"/>
    <property type="match status" value="1"/>
</dbReference>
<feature type="transmembrane region" description="Helical" evidence="10">
    <location>
        <begin position="760"/>
        <end position="781"/>
    </location>
</feature>
<dbReference type="OrthoDB" id="9986677at2759"/>
<keyword evidence="12" id="KW-1185">Reference proteome</keyword>
<feature type="compositionally biased region" description="Basic and acidic residues" evidence="9">
    <location>
        <begin position="71"/>
        <end position="82"/>
    </location>
</feature>
<dbReference type="AlphaFoldDB" id="A0A6A6BHM6"/>
<keyword evidence="4 10" id="KW-0812">Transmembrane</keyword>
<feature type="transmembrane region" description="Helical" evidence="10">
    <location>
        <begin position="323"/>
        <end position="340"/>
    </location>
</feature>
<feature type="transmembrane region" description="Helical" evidence="10">
    <location>
        <begin position="496"/>
        <end position="517"/>
    </location>
</feature>
<accession>A0A6A6BHM6</accession>
<protein>
    <recommendedName>
        <fullName evidence="13">OPT superfamily oligopeptide transporter</fullName>
    </recommendedName>
</protein>
<evidence type="ECO:0000256" key="2">
    <source>
        <dbReference type="ARBA" id="ARBA00008807"/>
    </source>
</evidence>
<feature type="transmembrane region" description="Helical" evidence="10">
    <location>
        <begin position="109"/>
        <end position="130"/>
    </location>
</feature>
<evidence type="ECO:0000256" key="7">
    <source>
        <dbReference type="ARBA" id="ARBA00022989"/>
    </source>
</evidence>
<organism evidence="11 12">
    <name type="scientific">Aplosporella prunicola CBS 121167</name>
    <dbReference type="NCBI Taxonomy" id="1176127"/>
    <lineage>
        <taxon>Eukaryota</taxon>
        <taxon>Fungi</taxon>
        <taxon>Dikarya</taxon>
        <taxon>Ascomycota</taxon>
        <taxon>Pezizomycotina</taxon>
        <taxon>Dothideomycetes</taxon>
        <taxon>Dothideomycetes incertae sedis</taxon>
        <taxon>Botryosphaeriales</taxon>
        <taxon>Aplosporellaceae</taxon>
        <taxon>Aplosporella</taxon>
    </lineage>
</organism>
<dbReference type="RefSeq" id="XP_033399208.1">
    <property type="nucleotide sequence ID" value="XM_033541999.1"/>
</dbReference>
<dbReference type="NCBIfam" id="TIGR00728">
    <property type="entry name" value="OPT_sfam"/>
    <property type="match status" value="1"/>
</dbReference>
<evidence type="ECO:0000256" key="9">
    <source>
        <dbReference type="SAM" id="MobiDB-lite"/>
    </source>
</evidence>
<feature type="transmembrane region" description="Helical" evidence="10">
    <location>
        <begin position="684"/>
        <end position="701"/>
    </location>
</feature>
<feature type="transmembrane region" description="Helical" evidence="10">
    <location>
        <begin position="431"/>
        <end position="454"/>
    </location>
</feature>
<feature type="transmembrane region" description="Helical" evidence="10">
    <location>
        <begin position="523"/>
        <end position="545"/>
    </location>
</feature>
<feature type="transmembrane region" description="Helical" evidence="10">
    <location>
        <begin position="142"/>
        <end position="161"/>
    </location>
</feature>
<dbReference type="InterPro" id="IPR004648">
    <property type="entry name" value="Oligpept_transpt"/>
</dbReference>
<feature type="region of interest" description="Disordered" evidence="9">
    <location>
        <begin position="1"/>
        <end position="93"/>
    </location>
</feature>
<dbReference type="GO" id="GO:0035673">
    <property type="term" value="F:oligopeptide transmembrane transporter activity"/>
    <property type="evidence" value="ECO:0007669"/>
    <property type="project" value="InterPro"/>
</dbReference>
<keyword evidence="8 10" id="KW-0472">Membrane</keyword>
<feature type="transmembrane region" description="Helical" evidence="10">
    <location>
        <begin position="352"/>
        <end position="372"/>
    </location>
</feature>
<feature type="transmembrane region" description="Helical" evidence="10">
    <location>
        <begin position="732"/>
        <end position="748"/>
    </location>
</feature>
<dbReference type="InterPro" id="IPR004813">
    <property type="entry name" value="OPT"/>
</dbReference>
<dbReference type="GeneID" id="54299496"/>
<feature type="transmembrane region" description="Helical" evidence="10">
    <location>
        <begin position="285"/>
        <end position="303"/>
    </location>
</feature>
<evidence type="ECO:0000256" key="4">
    <source>
        <dbReference type="ARBA" id="ARBA00022692"/>
    </source>
</evidence>
<evidence type="ECO:0000256" key="6">
    <source>
        <dbReference type="ARBA" id="ARBA00022927"/>
    </source>
</evidence>
<keyword evidence="7 10" id="KW-1133">Transmembrane helix</keyword>
<dbReference type="PANTHER" id="PTHR22601">
    <property type="entry name" value="ISP4 LIKE PROTEIN"/>
    <property type="match status" value="1"/>
</dbReference>
<sequence length="807" mass="90359">MRALFAKRQPASRAPQDVPTEQNDDDVIAHGPPHLEGKPTEKEQGEGEDALKKGARVETHGSSSASSSSRADAEPTGEKATEDADAADPELRDIPRQVRQMVSLEDDPAALTITFRYFLLCFIFIPPGAFLSQMSTYRTTSAPYSVLFVQIACHYLGAWLAKVLPDKRVGIPGTQWGFSLNPGPWSVKEHVLVTISAASGATSNLGSSPISIAPLYYNTDVSPGVAIFFMFSIVWLGYSLAALARQFLIYEPSFVWPQALMQSTLFNSFKASAEDSRMGRRRMRVFFCCLGGMILWQFLPEYVFPFLSSLAFLCWVAPRNATANFVGSGLGGMGFLNLSLDWSNITSNIMLYPFWTQAVIFAGFVFSAWILLPAAKYGGLGSDDTRPFLMSNALFQANGSKYPTSELITPSLTLNETALEHYGPPLLGTQYIWNLFFTYAAYTSSFSWMFLFGWPSIKASYVRVRDRFRTRGSVNATDQYSDRLNILMRPYKEVPLWWYGVLFLTQFVAMLAILGTGNMFIPIWTYIVAVVMGAAIVLPLGWLYAVCNYQLAIGDFNELLFGYMINAISGHKHPAGATTYGAIAGDAWYRAQYILQDQKIGHYMHVPPRLVFFSQIFGELIGIPINYGTIQWIIKTKRDFLLGTKTDPLHQWSGQTLTGYNSKGVQYVLIGPARMFSQAIYNPLPWGFLAGFGAPIVLYLLHRCFPRARFDLWNVTIFAATAGSFYGNLSTGYASKFIGGFVVMYWAYRHRFELWKRYNYVIAAAFDAGFNFNMLLVFLFFGSGKQISMPNWWGNNETSVERCFALD</sequence>
<comment type="similarity">
    <text evidence="2">Belongs to the oligopeptide OPT transporter family.</text>
</comment>
<proteinExistence type="inferred from homology"/>
<evidence type="ECO:0000256" key="10">
    <source>
        <dbReference type="SAM" id="Phobius"/>
    </source>
</evidence>
<gene>
    <name evidence="11" type="ORF">K452DRAFT_297222</name>
</gene>
<evidence type="ECO:0000313" key="11">
    <source>
        <dbReference type="EMBL" id="KAF2143496.1"/>
    </source>
</evidence>
<evidence type="ECO:0000256" key="1">
    <source>
        <dbReference type="ARBA" id="ARBA00004141"/>
    </source>
</evidence>
<dbReference type="EMBL" id="ML995482">
    <property type="protein sequence ID" value="KAF2143496.1"/>
    <property type="molecule type" value="Genomic_DNA"/>
</dbReference>
<dbReference type="Proteomes" id="UP000799438">
    <property type="component" value="Unassembled WGS sequence"/>
</dbReference>
<feature type="compositionally biased region" description="Basic and acidic residues" evidence="9">
    <location>
        <begin position="33"/>
        <end position="59"/>
    </location>
</feature>
<dbReference type="GO" id="GO:0016020">
    <property type="term" value="C:membrane"/>
    <property type="evidence" value="ECO:0007669"/>
    <property type="project" value="UniProtKB-SubCell"/>
</dbReference>
<comment type="subcellular location">
    <subcellularLocation>
        <location evidence="1">Membrane</location>
        <topology evidence="1">Multi-pass membrane protein</topology>
    </subcellularLocation>
</comment>
<evidence type="ECO:0000313" key="12">
    <source>
        <dbReference type="Proteomes" id="UP000799438"/>
    </source>
</evidence>
<name>A0A6A6BHM6_9PEZI</name>
<evidence type="ECO:0000256" key="8">
    <source>
        <dbReference type="ARBA" id="ARBA00023136"/>
    </source>
</evidence>
<evidence type="ECO:0000256" key="3">
    <source>
        <dbReference type="ARBA" id="ARBA00022448"/>
    </source>
</evidence>
<keyword evidence="5" id="KW-0571">Peptide transport</keyword>
<feature type="transmembrane region" description="Helical" evidence="10">
    <location>
        <begin position="225"/>
        <end position="248"/>
    </location>
</feature>